<gene>
    <name evidence="2" type="ORF">EYF80_027959</name>
</gene>
<comment type="caution">
    <text evidence="2">The sequence shown here is derived from an EMBL/GenBank/DDBJ whole genome shotgun (WGS) entry which is preliminary data.</text>
</comment>
<name>A0A4Z2HAM7_9TELE</name>
<evidence type="ECO:0000313" key="2">
    <source>
        <dbReference type="EMBL" id="TNN61842.1"/>
    </source>
</evidence>
<feature type="region of interest" description="Disordered" evidence="1">
    <location>
        <begin position="98"/>
        <end position="125"/>
    </location>
</feature>
<keyword evidence="3" id="KW-1185">Reference proteome</keyword>
<organism evidence="2 3">
    <name type="scientific">Liparis tanakae</name>
    <name type="common">Tanaka's snailfish</name>
    <dbReference type="NCBI Taxonomy" id="230148"/>
    <lineage>
        <taxon>Eukaryota</taxon>
        <taxon>Metazoa</taxon>
        <taxon>Chordata</taxon>
        <taxon>Craniata</taxon>
        <taxon>Vertebrata</taxon>
        <taxon>Euteleostomi</taxon>
        <taxon>Actinopterygii</taxon>
        <taxon>Neopterygii</taxon>
        <taxon>Teleostei</taxon>
        <taxon>Neoteleostei</taxon>
        <taxon>Acanthomorphata</taxon>
        <taxon>Eupercaria</taxon>
        <taxon>Perciformes</taxon>
        <taxon>Cottioidei</taxon>
        <taxon>Cottales</taxon>
        <taxon>Liparidae</taxon>
        <taxon>Liparis</taxon>
    </lineage>
</organism>
<accession>A0A4Z2HAM7</accession>
<feature type="compositionally biased region" description="Polar residues" evidence="1">
    <location>
        <begin position="103"/>
        <end position="113"/>
    </location>
</feature>
<evidence type="ECO:0000313" key="3">
    <source>
        <dbReference type="Proteomes" id="UP000314294"/>
    </source>
</evidence>
<dbReference type="AlphaFoldDB" id="A0A4Z2HAM7"/>
<dbReference type="Proteomes" id="UP000314294">
    <property type="component" value="Unassembled WGS sequence"/>
</dbReference>
<reference evidence="2 3" key="1">
    <citation type="submission" date="2019-03" db="EMBL/GenBank/DDBJ databases">
        <title>First draft genome of Liparis tanakae, snailfish: a comprehensive survey of snailfish specific genes.</title>
        <authorList>
            <person name="Kim W."/>
            <person name="Song I."/>
            <person name="Jeong J.-H."/>
            <person name="Kim D."/>
            <person name="Kim S."/>
            <person name="Ryu S."/>
            <person name="Song J.Y."/>
            <person name="Lee S.K."/>
        </authorList>
    </citation>
    <scope>NUCLEOTIDE SEQUENCE [LARGE SCALE GENOMIC DNA]</scope>
    <source>
        <tissue evidence="2">Muscle</tissue>
    </source>
</reference>
<proteinExistence type="predicted"/>
<sequence>MARRSAEDRRSTRVESLALVIEGIDLRGTINLSSASSSSLRLNISSSSPSIITLMAVCRSAHLGWLRLTKCTCASYWLGTETIQETVDECRIPRGQLGVASRKSPTGSPSVTCRETAGSHSWPGSDCRRLPVGDSSSTVPSRGTWRRQVKLWRGIGRQASSVGTES</sequence>
<protein>
    <submittedName>
        <fullName evidence="2">Uncharacterized protein</fullName>
    </submittedName>
</protein>
<dbReference type="EMBL" id="SRLO01000307">
    <property type="protein sequence ID" value="TNN61842.1"/>
    <property type="molecule type" value="Genomic_DNA"/>
</dbReference>
<evidence type="ECO:0000256" key="1">
    <source>
        <dbReference type="SAM" id="MobiDB-lite"/>
    </source>
</evidence>